<feature type="signal peptide" evidence="1">
    <location>
        <begin position="1"/>
        <end position="22"/>
    </location>
</feature>
<organism evidence="3 4">
    <name type="scientific">Nitrosomonas halophila</name>
    <dbReference type="NCBI Taxonomy" id="44576"/>
    <lineage>
        <taxon>Bacteria</taxon>
        <taxon>Pseudomonadati</taxon>
        <taxon>Pseudomonadota</taxon>
        <taxon>Betaproteobacteria</taxon>
        <taxon>Nitrosomonadales</taxon>
        <taxon>Nitrosomonadaceae</taxon>
        <taxon>Nitrosomonas</taxon>
    </lineage>
</organism>
<dbReference type="EMBL" id="FNOY01000002">
    <property type="protein sequence ID" value="SDX50617.1"/>
    <property type="molecule type" value="Genomic_DNA"/>
</dbReference>
<gene>
    <name evidence="3" type="ORF">SAMN05421881_1002107</name>
</gene>
<reference evidence="3 4" key="1">
    <citation type="submission" date="2016-10" db="EMBL/GenBank/DDBJ databases">
        <authorList>
            <person name="de Groot N.N."/>
        </authorList>
    </citation>
    <scope>NUCLEOTIDE SEQUENCE [LARGE SCALE GENOMIC DNA]</scope>
    <source>
        <strain evidence="3 4">Nm1</strain>
    </source>
</reference>
<evidence type="ECO:0000313" key="4">
    <source>
        <dbReference type="Proteomes" id="UP000198640"/>
    </source>
</evidence>
<dbReference type="Gene3D" id="3.30.505.20">
    <property type="match status" value="1"/>
</dbReference>
<evidence type="ECO:0000313" key="3">
    <source>
        <dbReference type="EMBL" id="SDX50617.1"/>
    </source>
</evidence>
<evidence type="ECO:0000259" key="2">
    <source>
        <dbReference type="Pfam" id="PF13670"/>
    </source>
</evidence>
<evidence type="ECO:0000256" key="1">
    <source>
        <dbReference type="SAM" id="SignalP"/>
    </source>
</evidence>
<keyword evidence="4" id="KW-1185">Reference proteome</keyword>
<dbReference type="SUPFAM" id="SSF160574">
    <property type="entry name" value="BT0923-like"/>
    <property type="match status" value="1"/>
</dbReference>
<protein>
    <submittedName>
        <fullName evidence="3">Peptidase propeptide and YPEB domain-containing protein</fullName>
    </submittedName>
</protein>
<dbReference type="Proteomes" id="UP000198640">
    <property type="component" value="Unassembled WGS sequence"/>
</dbReference>
<dbReference type="OrthoDB" id="8548190at2"/>
<keyword evidence="1" id="KW-0732">Signal</keyword>
<dbReference type="AlphaFoldDB" id="A0A1H3C8Y8"/>
<proteinExistence type="predicted"/>
<dbReference type="Pfam" id="PF13670">
    <property type="entry name" value="PepSY_2"/>
    <property type="match status" value="1"/>
</dbReference>
<dbReference type="RefSeq" id="WP_090411192.1">
    <property type="nucleotide sequence ID" value="NZ_FNOY01000002.1"/>
</dbReference>
<feature type="domain" description="PepSY" evidence="2">
    <location>
        <begin position="9"/>
        <end position="84"/>
    </location>
</feature>
<name>A0A1H3C8Y8_9PROT</name>
<accession>A0A1H3C8Y8</accession>
<dbReference type="InterPro" id="IPR025711">
    <property type="entry name" value="PepSY"/>
</dbReference>
<feature type="chain" id="PRO_5011673537" evidence="1">
    <location>
        <begin position="23"/>
        <end position="95"/>
    </location>
</feature>
<dbReference type="STRING" id="44576.SAMN05421881_1002107"/>
<sequence length="95" mass="10763">MDIKLRLLVSLITALFVTASLAGPFGNKKVEWSQVPEKVQQTITQHAQGGTIEKIERETKKKKIIVYEAKVRMPDGRKIEIEVEEDGTLIEIEDD</sequence>